<dbReference type="GO" id="GO:0022857">
    <property type="term" value="F:transmembrane transporter activity"/>
    <property type="evidence" value="ECO:0007669"/>
    <property type="project" value="UniProtKB-ARBA"/>
</dbReference>
<dbReference type="Pfam" id="PF00005">
    <property type="entry name" value="ABC_tran"/>
    <property type="match status" value="1"/>
</dbReference>
<comment type="caution">
    <text evidence="5">The sequence shown here is derived from an EMBL/GenBank/DDBJ whole genome shotgun (WGS) entry which is preliminary data.</text>
</comment>
<keyword evidence="6" id="KW-1185">Reference proteome</keyword>
<dbReference type="SMART" id="SM00382">
    <property type="entry name" value="AAA"/>
    <property type="match status" value="1"/>
</dbReference>
<dbReference type="PANTHER" id="PTHR24220:SF674">
    <property type="entry name" value="BACITRACIN EXPORT ATP-BINDING PROTEIN BCEA"/>
    <property type="match status" value="1"/>
</dbReference>
<dbReference type="Proteomes" id="UP000621560">
    <property type="component" value="Unassembled WGS sequence"/>
</dbReference>
<dbReference type="GO" id="GO:0016887">
    <property type="term" value="F:ATP hydrolysis activity"/>
    <property type="evidence" value="ECO:0007669"/>
    <property type="project" value="InterPro"/>
</dbReference>
<dbReference type="InterPro" id="IPR027417">
    <property type="entry name" value="P-loop_NTPase"/>
</dbReference>
<evidence type="ECO:0000256" key="2">
    <source>
        <dbReference type="ARBA" id="ARBA00022741"/>
    </source>
</evidence>
<proteinExistence type="predicted"/>
<name>A0A927BVQ7_9BACL</name>
<dbReference type="InterPro" id="IPR003439">
    <property type="entry name" value="ABC_transporter-like_ATP-bd"/>
</dbReference>
<evidence type="ECO:0000256" key="1">
    <source>
        <dbReference type="ARBA" id="ARBA00022448"/>
    </source>
</evidence>
<dbReference type="GO" id="GO:0005524">
    <property type="term" value="F:ATP binding"/>
    <property type="evidence" value="ECO:0007669"/>
    <property type="project" value="UniProtKB-KW"/>
</dbReference>
<dbReference type="AlphaFoldDB" id="A0A927BVQ7"/>
<evidence type="ECO:0000313" key="6">
    <source>
        <dbReference type="Proteomes" id="UP000621560"/>
    </source>
</evidence>
<keyword evidence="1" id="KW-0813">Transport</keyword>
<dbReference type="PROSITE" id="PS50893">
    <property type="entry name" value="ABC_TRANSPORTER_2"/>
    <property type="match status" value="1"/>
</dbReference>
<evidence type="ECO:0000313" key="5">
    <source>
        <dbReference type="EMBL" id="MBD2847723.1"/>
    </source>
</evidence>
<dbReference type="GO" id="GO:0098796">
    <property type="term" value="C:membrane protein complex"/>
    <property type="evidence" value="ECO:0007669"/>
    <property type="project" value="UniProtKB-ARBA"/>
</dbReference>
<sequence>MNVSMIEAQNVTKHYHSGRGQIIQVLGGITFTMQAGEFVGIMGPSGSGKTTLLNVIATLDAPSTGAIRIAGTDITTLNARQSADFRARRLGFIFQDYNLLDNLTIDDNIALPLALQHAPAAEVKARVARLMTEFGIASLAGRYPVELSGGQKQRAAAARAVIHKPALLLGDEPTGALDSHNAAVLLEILTHLNREGASILMVTHDAVTASSCNRILYMRDGMLSRELRRTGTRQQFYREILALLGEQDMNVGTAAALREAHP</sequence>
<dbReference type="RefSeq" id="WP_190920828.1">
    <property type="nucleotide sequence ID" value="NZ_JACXIZ010000044.1"/>
</dbReference>
<dbReference type="CDD" id="cd03255">
    <property type="entry name" value="ABC_MJ0796_LolCDE_FtsE"/>
    <property type="match status" value="1"/>
</dbReference>
<dbReference type="PANTHER" id="PTHR24220">
    <property type="entry name" value="IMPORT ATP-BINDING PROTEIN"/>
    <property type="match status" value="1"/>
</dbReference>
<dbReference type="EMBL" id="JACXIZ010000044">
    <property type="protein sequence ID" value="MBD2847723.1"/>
    <property type="molecule type" value="Genomic_DNA"/>
</dbReference>
<evidence type="ECO:0000256" key="3">
    <source>
        <dbReference type="ARBA" id="ARBA00022840"/>
    </source>
</evidence>
<accession>A0A927BVQ7</accession>
<feature type="domain" description="ABC transporter" evidence="4">
    <location>
        <begin position="6"/>
        <end position="245"/>
    </location>
</feature>
<gene>
    <name evidence="5" type="ORF">IDH44_21230</name>
</gene>
<dbReference type="FunFam" id="3.40.50.300:FF:000032">
    <property type="entry name" value="Export ABC transporter ATP-binding protein"/>
    <property type="match status" value="1"/>
</dbReference>
<dbReference type="InterPro" id="IPR003593">
    <property type="entry name" value="AAA+_ATPase"/>
</dbReference>
<keyword evidence="2" id="KW-0547">Nucleotide-binding</keyword>
<organism evidence="5 6">
    <name type="scientific">Paenibacillus sabuli</name>
    <dbReference type="NCBI Taxonomy" id="2772509"/>
    <lineage>
        <taxon>Bacteria</taxon>
        <taxon>Bacillati</taxon>
        <taxon>Bacillota</taxon>
        <taxon>Bacilli</taxon>
        <taxon>Bacillales</taxon>
        <taxon>Paenibacillaceae</taxon>
        <taxon>Paenibacillus</taxon>
    </lineage>
</organism>
<protein>
    <submittedName>
        <fullName evidence="5">ABC transporter ATP-binding protein</fullName>
    </submittedName>
</protein>
<keyword evidence="3 5" id="KW-0067">ATP-binding</keyword>
<dbReference type="InterPro" id="IPR015854">
    <property type="entry name" value="ABC_transpr_LolD-like"/>
</dbReference>
<dbReference type="SUPFAM" id="SSF52540">
    <property type="entry name" value="P-loop containing nucleoside triphosphate hydrolases"/>
    <property type="match status" value="1"/>
</dbReference>
<reference evidence="5" key="1">
    <citation type="submission" date="2020-09" db="EMBL/GenBank/DDBJ databases">
        <title>A novel bacterium of genus Paenibacillus, isolated from South China Sea.</title>
        <authorList>
            <person name="Huang H."/>
            <person name="Mo K."/>
            <person name="Hu Y."/>
        </authorList>
    </citation>
    <scope>NUCLEOTIDE SEQUENCE</scope>
    <source>
        <strain evidence="5">IB182496</strain>
    </source>
</reference>
<dbReference type="GO" id="GO:0005886">
    <property type="term" value="C:plasma membrane"/>
    <property type="evidence" value="ECO:0007669"/>
    <property type="project" value="TreeGrafter"/>
</dbReference>
<evidence type="ECO:0000259" key="4">
    <source>
        <dbReference type="PROSITE" id="PS50893"/>
    </source>
</evidence>
<dbReference type="Gene3D" id="3.40.50.300">
    <property type="entry name" value="P-loop containing nucleotide triphosphate hydrolases"/>
    <property type="match status" value="1"/>
</dbReference>
<dbReference type="InterPro" id="IPR017911">
    <property type="entry name" value="MacB-like_ATP-bd"/>
</dbReference>